<evidence type="ECO:0000256" key="1">
    <source>
        <dbReference type="SAM" id="MobiDB-lite"/>
    </source>
</evidence>
<dbReference type="Proteomes" id="UP000029391">
    <property type="component" value="Unassembled WGS sequence"/>
</dbReference>
<dbReference type="OrthoDB" id="9256300at2"/>
<sequence length="259" mass="27189">MKRANLRSTMLLAVAAMFATSLDAAAQSVDIGGQTCSNNYSLYDYFSNGEYIGSAWEVDGVSCTANPGAGFDYDFSAPGSGGGTGPATPACRSTDPAVANTHTDALAVSASTDIKSRPDYRNREYGALIYRDAGGALRMTALVPGTATSVTFSLSQLGVTASSIVGIVHNHPYNVYNTSPQELQINLNPSVGDWNTAAEMVAHGANPNVLQLYVVGTDGALREFDYNNRAAYEPRRTPQGYGVTPGDKVPTNLVATPCP</sequence>
<dbReference type="RefSeq" id="WP_043797336.1">
    <property type="nucleotide sequence ID" value="NZ_AWXU01000020.1"/>
</dbReference>
<protein>
    <submittedName>
        <fullName evidence="3">Uncharacterized protein</fullName>
    </submittedName>
</protein>
<feature type="region of interest" description="Disordered" evidence="1">
    <location>
        <begin position="235"/>
        <end position="259"/>
    </location>
</feature>
<dbReference type="EMBL" id="AWXU01000020">
    <property type="protein sequence ID" value="KFN50369.1"/>
    <property type="molecule type" value="Genomic_DNA"/>
</dbReference>
<reference evidence="3 4" key="1">
    <citation type="submission" date="2013-09" db="EMBL/GenBank/DDBJ databases">
        <title>Genome sequencing of Arenimonas composti.</title>
        <authorList>
            <person name="Chen F."/>
            <person name="Wang G."/>
        </authorList>
    </citation>
    <scope>NUCLEOTIDE SEQUENCE [LARGE SCALE GENOMIC DNA]</scope>
    <source>
        <strain evidence="3 4">TR7-09</strain>
    </source>
</reference>
<gene>
    <name evidence="3" type="ORF">P873_06765</name>
</gene>
<keyword evidence="2" id="KW-0732">Signal</keyword>
<evidence type="ECO:0000313" key="4">
    <source>
        <dbReference type="Proteomes" id="UP000029391"/>
    </source>
</evidence>
<feature type="chain" id="PRO_5001869885" evidence="2">
    <location>
        <begin position="27"/>
        <end position="259"/>
    </location>
</feature>
<keyword evidence="4" id="KW-1185">Reference proteome</keyword>
<dbReference type="STRING" id="1121013.GCA_000426365_01912"/>
<organism evidence="3 4">
    <name type="scientific">Arenimonas composti TR7-09 = DSM 18010</name>
    <dbReference type="NCBI Taxonomy" id="1121013"/>
    <lineage>
        <taxon>Bacteria</taxon>
        <taxon>Pseudomonadati</taxon>
        <taxon>Pseudomonadota</taxon>
        <taxon>Gammaproteobacteria</taxon>
        <taxon>Lysobacterales</taxon>
        <taxon>Lysobacteraceae</taxon>
        <taxon>Arenimonas</taxon>
    </lineage>
</organism>
<feature type="signal peptide" evidence="2">
    <location>
        <begin position="1"/>
        <end position="26"/>
    </location>
</feature>
<name>A0A091BHW7_9GAMM</name>
<proteinExistence type="predicted"/>
<evidence type="ECO:0000256" key="2">
    <source>
        <dbReference type="SAM" id="SignalP"/>
    </source>
</evidence>
<evidence type="ECO:0000313" key="3">
    <source>
        <dbReference type="EMBL" id="KFN50369.1"/>
    </source>
</evidence>
<comment type="caution">
    <text evidence="3">The sequence shown here is derived from an EMBL/GenBank/DDBJ whole genome shotgun (WGS) entry which is preliminary data.</text>
</comment>
<dbReference type="AlphaFoldDB" id="A0A091BHW7"/>
<accession>A0A091BHW7</accession>